<keyword evidence="5" id="KW-0804">Transcription</keyword>
<proteinExistence type="inferred from homology"/>
<dbReference type="InterPro" id="IPR007394">
    <property type="entry name" value="UPF0122"/>
</dbReference>
<dbReference type="SUPFAM" id="SSF88946">
    <property type="entry name" value="Sigma2 domain of RNA polymerase sigma factors"/>
    <property type="match status" value="1"/>
</dbReference>
<dbReference type="InterPro" id="IPR014331">
    <property type="entry name" value="RNA_pol_sigma70_ECF_RHOBA"/>
</dbReference>
<dbReference type="HOGENOM" id="CLU_047691_17_0_0"/>
<dbReference type="RefSeq" id="WP_002654739.1">
    <property type="nucleotide sequence ID" value="NZ_CH672377.1"/>
</dbReference>
<evidence type="ECO:0000256" key="2">
    <source>
        <dbReference type="ARBA" id="ARBA00010641"/>
    </source>
</evidence>
<dbReference type="Pfam" id="PF04542">
    <property type="entry name" value="Sigma70_r2"/>
    <property type="match status" value="1"/>
</dbReference>
<protein>
    <submittedName>
        <fullName evidence="8">Probable ECF sigma factor (Sigma-70 family protein)</fullName>
    </submittedName>
</protein>
<dbReference type="NCBIfam" id="TIGR02937">
    <property type="entry name" value="sigma70-ECF"/>
    <property type="match status" value="1"/>
</dbReference>
<comment type="caution">
    <text evidence="8">The sequence shown here is derived from an EMBL/GenBank/DDBJ whole genome shotgun (WGS) entry which is preliminary data.</text>
</comment>
<dbReference type="InterPro" id="IPR039425">
    <property type="entry name" value="RNA_pol_sigma-70-like"/>
</dbReference>
<dbReference type="Proteomes" id="UP000004358">
    <property type="component" value="Unassembled WGS sequence"/>
</dbReference>
<evidence type="ECO:0000256" key="5">
    <source>
        <dbReference type="ARBA" id="ARBA00023163"/>
    </source>
</evidence>
<gene>
    <name evidence="8" type="ORF">DSM3645_05715</name>
</gene>
<evidence type="ECO:0000256" key="3">
    <source>
        <dbReference type="ARBA" id="ARBA00023015"/>
    </source>
</evidence>
<accession>A3ZU31</accession>
<keyword evidence="3" id="KW-0805">Transcription regulation</keyword>
<dbReference type="PANTHER" id="PTHR43133:SF51">
    <property type="entry name" value="RNA POLYMERASE SIGMA FACTOR"/>
    <property type="match status" value="1"/>
</dbReference>
<evidence type="ECO:0000256" key="6">
    <source>
        <dbReference type="ARBA" id="ARBA00024764"/>
    </source>
</evidence>
<dbReference type="InterPro" id="IPR013325">
    <property type="entry name" value="RNA_pol_sigma_r2"/>
</dbReference>
<evidence type="ECO:0000313" key="9">
    <source>
        <dbReference type="Proteomes" id="UP000004358"/>
    </source>
</evidence>
<evidence type="ECO:0000256" key="1">
    <source>
        <dbReference type="ARBA" id="ARBA00008720"/>
    </source>
</evidence>
<feature type="domain" description="RNA polymerase sigma-70 region 2" evidence="7">
    <location>
        <begin position="18"/>
        <end position="85"/>
    </location>
</feature>
<dbReference type="InterPro" id="IPR007627">
    <property type="entry name" value="RNA_pol_sigma70_r2"/>
</dbReference>
<comment type="similarity">
    <text evidence="2">Belongs to the sigma-70 factor family. ECF subfamily.</text>
</comment>
<dbReference type="Gene3D" id="1.10.10.10">
    <property type="entry name" value="Winged helix-like DNA-binding domain superfamily/Winged helix DNA-binding domain"/>
    <property type="match status" value="1"/>
</dbReference>
<dbReference type="STRING" id="314230.DSM3645_05715"/>
<dbReference type="PANTHER" id="PTHR43133">
    <property type="entry name" value="RNA POLYMERASE ECF-TYPE SIGMA FACTO"/>
    <property type="match status" value="1"/>
</dbReference>
<dbReference type="AlphaFoldDB" id="A3ZU31"/>
<name>A3ZU31_9BACT</name>
<dbReference type="EMBL" id="AANZ01000011">
    <property type="protein sequence ID" value="EAQ80095.1"/>
    <property type="molecule type" value="Genomic_DNA"/>
</dbReference>
<comment type="similarity">
    <text evidence="1">Belongs to the UPF0122 family.</text>
</comment>
<evidence type="ECO:0000259" key="7">
    <source>
        <dbReference type="Pfam" id="PF04542"/>
    </source>
</evidence>
<dbReference type="InterPro" id="IPR013324">
    <property type="entry name" value="RNA_pol_sigma_r3/r4-like"/>
</dbReference>
<dbReference type="SUPFAM" id="SSF88659">
    <property type="entry name" value="Sigma3 and sigma4 domains of RNA polymerase sigma factors"/>
    <property type="match status" value="1"/>
</dbReference>
<comment type="function">
    <text evidence="6">Might take part in the signal recognition particle (SRP) pathway. This is inferred from the conservation of its genetic proximity to ftsY/ffh. May be a regulatory protein.</text>
</comment>
<dbReference type="InterPro" id="IPR014284">
    <property type="entry name" value="RNA_pol_sigma-70_dom"/>
</dbReference>
<dbReference type="Pfam" id="PF04297">
    <property type="entry name" value="UPF0122"/>
    <property type="match status" value="1"/>
</dbReference>
<keyword evidence="4" id="KW-0731">Sigma factor</keyword>
<dbReference type="eggNOG" id="COG1595">
    <property type="taxonomic scope" value="Bacteria"/>
</dbReference>
<dbReference type="GO" id="GO:0016987">
    <property type="term" value="F:sigma factor activity"/>
    <property type="evidence" value="ECO:0007669"/>
    <property type="project" value="UniProtKB-KW"/>
</dbReference>
<sequence>MNEDRIHRSSDYEDFLRLFTRDQLRVLAYIRALIHDHSVAGDVFQETSLELWRSFATFRRDEEFTPWALGIARHQVLKYWRTRDRDRHIFSEVLLAEISATAIGLASELEPRQEALDECVTLLSDRQRELIQLFYGENQSAATIADAWNRSVHAVYKSLKVMRRSLLECVESKLATQQPNNVRR</sequence>
<dbReference type="InterPro" id="IPR036388">
    <property type="entry name" value="WH-like_DNA-bd_sf"/>
</dbReference>
<evidence type="ECO:0000313" key="8">
    <source>
        <dbReference type="EMBL" id="EAQ80095.1"/>
    </source>
</evidence>
<dbReference type="OrthoDB" id="6383365at2"/>
<dbReference type="Gene3D" id="1.10.1740.10">
    <property type="match status" value="1"/>
</dbReference>
<dbReference type="GO" id="GO:0006352">
    <property type="term" value="P:DNA-templated transcription initiation"/>
    <property type="evidence" value="ECO:0007669"/>
    <property type="project" value="InterPro"/>
</dbReference>
<organism evidence="8 9">
    <name type="scientific">Blastopirellula marina DSM 3645</name>
    <dbReference type="NCBI Taxonomy" id="314230"/>
    <lineage>
        <taxon>Bacteria</taxon>
        <taxon>Pseudomonadati</taxon>
        <taxon>Planctomycetota</taxon>
        <taxon>Planctomycetia</taxon>
        <taxon>Pirellulales</taxon>
        <taxon>Pirellulaceae</taxon>
        <taxon>Blastopirellula</taxon>
    </lineage>
</organism>
<dbReference type="NCBIfam" id="TIGR02989">
    <property type="entry name" value="Sig-70_gvs1"/>
    <property type="match status" value="1"/>
</dbReference>
<evidence type="ECO:0000256" key="4">
    <source>
        <dbReference type="ARBA" id="ARBA00023082"/>
    </source>
</evidence>
<reference evidence="8 9" key="1">
    <citation type="submission" date="2006-02" db="EMBL/GenBank/DDBJ databases">
        <authorList>
            <person name="Amann R."/>
            <person name="Ferriera S."/>
            <person name="Johnson J."/>
            <person name="Kravitz S."/>
            <person name="Halpern A."/>
            <person name="Remington K."/>
            <person name="Beeson K."/>
            <person name="Tran B."/>
            <person name="Rogers Y.-H."/>
            <person name="Friedman R."/>
            <person name="Venter J.C."/>
        </authorList>
    </citation>
    <scope>NUCLEOTIDE SEQUENCE [LARGE SCALE GENOMIC DNA]</scope>
    <source>
        <strain evidence="8 9">DSM 3645</strain>
    </source>
</reference>